<evidence type="ECO:0000256" key="3">
    <source>
        <dbReference type="ARBA" id="ARBA00022792"/>
    </source>
</evidence>
<feature type="region of interest" description="Disordered" evidence="9">
    <location>
        <begin position="121"/>
        <end position="141"/>
    </location>
</feature>
<dbReference type="Pfam" id="PF09731">
    <property type="entry name" value="Mitofilin"/>
    <property type="match status" value="1"/>
</dbReference>
<feature type="coiled-coil region" evidence="8">
    <location>
        <begin position="281"/>
        <end position="337"/>
    </location>
</feature>
<gene>
    <name evidence="11" type="primary">LOC106163975</name>
</gene>
<reference evidence="11" key="1">
    <citation type="submission" date="2025-08" db="UniProtKB">
        <authorList>
            <consortium name="RefSeq"/>
        </authorList>
    </citation>
    <scope>IDENTIFICATION</scope>
    <source>
        <tissue evidence="11">Gonads</tissue>
    </source>
</reference>
<dbReference type="InterPro" id="IPR019133">
    <property type="entry name" value="MIC60"/>
</dbReference>
<dbReference type="Proteomes" id="UP000085678">
    <property type="component" value="Unplaced"/>
</dbReference>
<feature type="compositionally biased region" description="Pro residues" evidence="9">
    <location>
        <begin position="771"/>
        <end position="780"/>
    </location>
</feature>
<evidence type="ECO:0000256" key="8">
    <source>
        <dbReference type="SAM" id="Coils"/>
    </source>
</evidence>
<accession>A0A1S3IG32</accession>
<dbReference type="GeneID" id="106163975"/>
<dbReference type="PANTHER" id="PTHR15415:SF7">
    <property type="entry name" value="MICOS COMPLEX SUBUNIT MIC60"/>
    <property type="match status" value="1"/>
</dbReference>
<evidence type="ECO:0000256" key="6">
    <source>
        <dbReference type="ARBA" id="ARBA00023136"/>
    </source>
</evidence>
<name>A0A1S3IG32_LINAN</name>
<evidence type="ECO:0000256" key="2">
    <source>
        <dbReference type="ARBA" id="ARBA00022692"/>
    </source>
</evidence>
<dbReference type="STRING" id="7574.A0A1S3IG32"/>
<proteinExistence type="inferred from homology"/>
<dbReference type="AlphaFoldDB" id="A0A1S3IG32"/>
<keyword evidence="4" id="KW-1133">Transmembrane helix</keyword>
<sequence length="780" mass="86896">MWRAPSKQIARNISCSSGPAKPRGPNVKANALLGLGKRGFSQTHRLWQNAAPPPPSRGGGGGAGSWILPLTGLTVVGVGGNVAYALYEPTYREFLEEKVPYADLAFQYLPAKKDITKNNILRGSPALSGSTPKSEDRADIEQVPEKVEAKSSAQLDLSPKGVAVKAKKKKIEIPEEVAKEIEKEQDLERKRQDKLEVDHKIKEEEDLIMERNKELEEQVDKSVTSAKKLVQRAVDLHHHAAEVIANHTKLFRKTMDESSEGDKESHRAELFHAGELKKKAQEEAERMRQFAHDELEMLKKAIEDGKAEAKTEANEILAQAQDQYSNLKYELDGVVAKVSHALSESNILHHYKDRVEKGKDQFQKEMESIVPDVKLGEKGQKLSVEELNSLLSHAHRRIDQLQKQLAEHEVSQLKVVGETLEQQRTTDEKLLDSRLQIEKEALISKFEIEKKHLETNARIEFEKELRQALARQAAAYNDHLTEVLATQRKDLEAEFDKMAEEAARKKHNDLNKEITSLAGRLFSMELAIQGQALKEMEGGTAHEYWLASQALLNAITTGTGDAENPKKPLEEEIAAVRDAAGLDPFVASVLNGVPSEAVDKGVWSADSLKSRFEKVYKVCRRVALVGENGAGPMLYLLSWLQQLFIFDTGYTASPNSDMAPEEVNTISLLARAKYFMDRGNFENAVKYIGQLQGMPKRVASDWLRDARVMVETKQAADVLAAHASARGLGAVSDYAVPPPFSLMPEDNDKETQGDKKQVKKKKKKVEKKAPSEPPPSDTES</sequence>
<keyword evidence="10" id="KW-1185">Reference proteome</keyword>
<feature type="coiled-coil region" evidence="8">
    <location>
        <begin position="384"/>
        <end position="411"/>
    </location>
</feature>
<feature type="compositionally biased region" description="Polar residues" evidence="9">
    <location>
        <begin position="121"/>
        <end position="132"/>
    </location>
</feature>
<dbReference type="KEGG" id="lak:106163975"/>
<feature type="compositionally biased region" description="Basic residues" evidence="9">
    <location>
        <begin position="757"/>
        <end position="766"/>
    </location>
</feature>
<keyword evidence="8" id="KW-0175">Coiled coil</keyword>
<dbReference type="FunCoup" id="A0A1S3IG32">
    <property type="interactions" value="1233"/>
</dbReference>
<dbReference type="RefSeq" id="XP_013397177.1">
    <property type="nucleotide sequence ID" value="XM_013541723.1"/>
</dbReference>
<feature type="region of interest" description="Disordered" evidence="9">
    <location>
        <begin position="737"/>
        <end position="780"/>
    </location>
</feature>
<dbReference type="InParanoid" id="A0A1S3IG32"/>
<comment type="function">
    <text evidence="7">Component of the MICOS complex, a large protein complex of the mitochondrial inner membrane that plays crucial roles in the maintenance of crista junctions, inner membrane architecture, and formation of contact sites to the outer membrane.</text>
</comment>
<comment type="subunit">
    <text evidence="7">Component of the mitochondrial contact site and cristae organizing system (MICOS) complex.</text>
</comment>
<evidence type="ECO:0000256" key="4">
    <source>
        <dbReference type="ARBA" id="ARBA00022989"/>
    </source>
</evidence>
<evidence type="ECO:0000313" key="11">
    <source>
        <dbReference type="RefSeq" id="XP_013397177.1"/>
    </source>
</evidence>
<keyword evidence="2 7" id="KW-0812">Transmembrane</keyword>
<dbReference type="GO" id="GO:0042407">
    <property type="term" value="P:cristae formation"/>
    <property type="evidence" value="ECO:0007669"/>
    <property type="project" value="TreeGrafter"/>
</dbReference>
<evidence type="ECO:0000313" key="10">
    <source>
        <dbReference type="Proteomes" id="UP000085678"/>
    </source>
</evidence>
<comment type="similarity">
    <text evidence="1 7">Belongs to the MICOS complex subunit Mic60 family.</text>
</comment>
<organism evidence="10 11">
    <name type="scientific">Lingula anatina</name>
    <name type="common">Brachiopod</name>
    <name type="synonym">Lingula unguis</name>
    <dbReference type="NCBI Taxonomy" id="7574"/>
    <lineage>
        <taxon>Eukaryota</taxon>
        <taxon>Metazoa</taxon>
        <taxon>Spiralia</taxon>
        <taxon>Lophotrochozoa</taxon>
        <taxon>Brachiopoda</taxon>
        <taxon>Linguliformea</taxon>
        <taxon>Lingulata</taxon>
        <taxon>Lingulida</taxon>
        <taxon>Linguloidea</taxon>
        <taxon>Lingulidae</taxon>
        <taxon>Lingula</taxon>
    </lineage>
</organism>
<evidence type="ECO:0000256" key="1">
    <source>
        <dbReference type="ARBA" id="ARBA00010877"/>
    </source>
</evidence>
<comment type="subcellular location">
    <subcellularLocation>
        <location evidence="7">Mitochondrion inner membrane</location>
        <topology evidence="7">Single-pass membrane protein</topology>
    </subcellularLocation>
</comment>
<keyword evidence="3 7" id="KW-0999">Mitochondrion inner membrane</keyword>
<feature type="coiled-coil region" evidence="8">
    <location>
        <begin position="201"/>
        <end position="232"/>
    </location>
</feature>
<evidence type="ECO:0000256" key="5">
    <source>
        <dbReference type="ARBA" id="ARBA00023128"/>
    </source>
</evidence>
<protein>
    <recommendedName>
        <fullName evidence="7">MICOS complex subunit MIC60</fullName>
    </recommendedName>
    <alternativeName>
        <fullName evidence="7">Mitofilin</fullName>
    </alternativeName>
</protein>
<dbReference type="GO" id="GO:0061617">
    <property type="term" value="C:MICOS complex"/>
    <property type="evidence" value="ECO:0007669"/>
    <property type="project" value="TreeGrafter"/>
</dbReference>
<dbReference type="PANTHER" id="PTHR15415">
    <property type="entry name" value="MITOFILIN"/>
    <property type="match status" value="1"/>
</dbReference>
<dbReference type="OrthoDB" id="10261039at2759"/>
<keyword evidence="5 7" id="KW-0496">Mitochondrion</keyword>
<feature type="coiled-coil region" evidence="8">
    <location>
        <begin position="481"/>
        <end position="508"/>
    </location>
</feature>
<evidence type="ECO:0000256" key="9">
    <source>
        <dbReference type="SAM" id="MobiDB-lite"/>
    </source>
</evidence>
<evidence type="ECO:0000256" key="7">
    <source>
        <dbReference type="RuleBase" id="RU363000"/>
    </source>
</evidence>
<keyword evidence="6" id="KW-0472">Membrane</keyword>